<accession>A0AAV6TKS1</accession>
<evidence type="ECO:0000313" key="2">
    <source>
        <dbReference type="Proteomes" id="UP000827092"/>
    </source>
</evidence>
<dbReference type="EMBL" id="JAFNEN010002736">
    <property type="protein sequence ID" value="KAG8172412.1"/>
    <property type="molecule type" value="Genomic_DNA"/>
</dbReference>
<protein>
    <submittedName>
        <fullName evidence="1">Uncharacterized protein</fullName>
    </submittedName>
</protein>
<organism evidence="1 2">
    <name type="scientific">Oedothorax gibbosus</name>
    <dbReference type="NCBI Taxonomy" id="931172"/>
    <lineage>
        <taxon>Eukaryota</taxon>
        <taxon>Metazoa</taxon>
        <taxon>Ecdysozoa</taxon>
        <taxon>Arthropoda</taxon>
        <taxon>Chelicerata</taxon>
        <taxon>Arachnida</taxon>
        <taxon>Araneae</taxon>
        <taxon>Araneomorphae</taxon>
        <taxon>Entelegynae</taxon>
        <taxon>Araneoidea</taxon>
        <taxon>Linyphiidae</taxon>
        <taxon>Erigoninae</taxon>
        <taxon>Oedothorax</taxon>
    </lineage>
</organism>
<gene>
    <name evidence="1" type="ORF">JTE90_018144</name>
</gene>
<sequence>IPYLKGGCMGFHWIYSLINELKLLKIFSLLLGGIRTWNDDSWRNLKVLHHIEFS</sequence>
<keyword evidence="2" id="KW-1185">Reference proteome</keyword>
<feature type="non-terminal residue" evidence="1">
    <location>
        <position position="1"/>
    </location>
</feature>
<proteinExistence type="predicted"/>
<evidence type="ECO:0000313" key="1">
    <source>
        <dbReference type="EMBL" id="KAG8172412.1"/>
    </source>
</evidence>
<reference evidence="1 2" key="1">
    <citation type="journal article" date="2022" name="Nat. Ecol. Evol.">
        <title>A masculinizing supergene underlies an exaggerated male reproductive morph in a spider.</title>
        <authorList>
            <person name="Hendrickx F."/>
            <person name="De Corte Z."/>
            <person name="Sonet G."/>
            <person name="Van Belleghem S.M."/>
            <person name="Kostlbacher S."/>
            <person name="Vangestel C."/>
        </authorList>
    </citation>
    <scope>NUCLEOTIDE SEQUENCE [LARGE SCALE GENOMIC DNA]</scope>
    <source>
        <strain evidence="1">W744_W776</strain>
    </source>
</reference>
<name>A0AAV6TKS1_9ARAC</name>
<dbReference type="Proteomes" id="UP000827092">
    <property type="component" value="Unassembled WGS sequence"/>
</dbReference>
<dbReference type="AlphaFoldDB" id="A0AAV6TKS1"/>
<comment type="caution">
    <text evidence="1">The sequence shown here is derived from an EMBL/GenBank/DDBJ whole genome shotgun (WGS) entry which is preliminary data.</text>
</comment>